<name>A0AAJ5WW77_9BACT</name>
<dbReference type="Pfam" id="PF17678">
    <property type="entry name" value="Glyco_hydro_92N"/>
    <property type="match status" value="1"/>
</dbReference>
<evidence type="ECO:0000313" key="8">
    <source>
        <dbReference type="Proteomes" id="UP001220610"/>
    </source>
</evidence>
<dbReference type="Proteomes" id="UP001220610">
    <property type="component" value="Chromosome"/>
</dbReference>
<keyword evidence="4" id="KW-0732">Signal</keyword>
<proteinExistence type="predicted"/>
<evidence type="ECO:0000256" key="4">
    <source>
        <dbReference type="SAM" id="SignalP"/>
    </source>
</evidence>
<evidence type="ECO:0000259" key="6">
    <source>
        <dbReference type="Pfam" id="PF17678"/>
    </source>
</evidence>
<dbReference type="NCBIfam" id="TIGR01180">
    <property type="entry name" value="aman2_put"/>
    <property type="match status" value="1"/>
</dbReference>
<dbReference type="InterPro" id="IPR012939">
    <property type="entry name" value="Glyco_hydro_92"/>
</dbReference>
<keyword evidence="7" id="KW-0326">Glycosidase</keyword>
<feature type="signal peptide" evidence="4">
    <location>
        <begin position="1"/>
        <end position="24"/>
    </location>
</feature>
<reference evidence="7" key="1">
    <citation type="submission" date="2023-03" db="EMBL/GenBank/DDBJ databases">
        <title>Andean soil-derived lignocellulolytic bacterial consortium as a source of novel taxa and putative plastic-active enzymes.</title>
        <authorList>
            <person name="Diaz-Garcia L."/>
            <person name="Chuvochina M."/>
            <person name="Feuerriegel G."/>
            <person name="Bunk B."/>
            <person name="Sproer C."/>
            <person name="Streit W.R."/>
            <person name="Rodriguez L.M."/>
            <person name="Overmann J."/>
            <person name="Jimenez D.J."/>
        </authorList>
    </citation>
    <scope>NUCLEOTIDE SEQUENCE</scope>
    <source>
        <strain evidence="7">MAG 7</strain>
    </source>
</reference>
<dbReference type="Gene3D" id="1.20.1050.60">
    <property type="entry name" value="alpha-1,2-mannosidase"/>
    <property type="match status" value="1"/>
</dbReference>
<dbReference type="InterPro" id="IPR008928">
    <property type="entry name" value="6-hairpin_glycosidase_sf"/>
</dbReference>
<dbReference type="InterPro" id="IPR005887">
    <property type="entry name" value="GH92_a_mannosidase_put"/>
</dbReference>
<comment type="subunit">
    <text evidence="2">Monomer.</text>
</comment>
<feature type="chain" id="PRO_5042461153" evidence="4">
    <location>
        <begin position="25"/>
        <end position="700"/>
    </location>
</feature>
<dbReference type="EMBL" id="CP119311">
    <property type="protein sequence ID" value="WEK35520.1"/>
    <property type="molecule type" value="Genomic_DNA"/>
</dbReference>
<dbReference type="GO" id="GO:0005975">
    <property type="term" value="P:carbohydrate metabolic process"/>
    <property type="evidence" value="ECO:0007669"/>
    <property type="project" value="InterPro"/>
</dbReference>
<dbReference type="InterPro" id="IPR050883">
    <property type="entry name" value="PNGase"/>
</dbReference>
<dbReference type="PANTHER" id="PTHR12143:SF43">
    <property type="entry name" value="PUTATIVE-RELATED"/>
    <property type="match status" value="1"/>
</dbReference>
<comment type="cofactor">
    <cofactor evidence="1">
        <name>Ca(2+)</name>
        <dbReference type="ChEBI" id="CHEBI:29108"/>
    </cofactor>
</comment>
<protein>
    <submittedName>
        <fullName evidence="7">GH92 family glycosyl hydrolase</fullName>
        <ecNumber evidence="7">3.2.1.-</ecNumber>
    </submittedName>
</protein>
<feature type="domain" description="Glycosyl hydrolase family 92" evidence="5">
    <location>
        <begin position="258"/>
        <end position="697"/>
    </location>
</feature>
<evidence type="ECO:0000259" key="5">
    <source>
        <dbReference type="Pfam" id="PF07971"/>
    </source>
</evidence>
<dbReference type="Gene3D" id="3.30.2080.10">
    <property type="entry name" value="GH92 mannosidase domain"/>
    <property type="match status" value="1"/>
</dbReference>
<dbReference type="GO" id="GO:0006516">
    <property type="term" value="P:glycoprotein catabolic process"/>
    <property type="evidence" value="ECO:0007669"/>
    <property type="project" value="TreeGrafter"/>
</dbReference>
<accession>A0AAJ5WW77</accession>
<keyword evidence="7" id="KW-0378">Hydrolase</keyword>
<dbReference type="GO" id="GO:0000224">
    <property type="term" value="F:peptide-N4-(N-acetyl-beta-glucosaminyl)asparagine amidase activity"/>
    <property type="evidence" value="ECO:0007669"/>
    <property type="project" value="TreeGrafter"/>
</dbReference>
<dbReference type="InterPro" id="IPR014718">
    <property type="entry name" value="GH-type_carb-bd"/>
</dbReference>
<evidence type="ECO:0000256" key="3">
    <source>
        <dbReference type="ARBA" id="ARBA00022837"/>
    </source>
</evidence>
<evidence type="ECO:0000313" key="7">
    <source>
        <dbReference type="EMBL" id="WEK35520.1"/>
    </source>
</evidence>
<evidence type="ECO:0000256" key="1">
    <source>
        <dbReference type="ARBA" id="ARBA00001913"/>
    </source>
</evidence>
<dbReference type="Gene3D" id="1.20.1610.10">
    <property type="entry name" value="alpha-1,2-mannosidases domains"/>
    <property type="match status" value="1"/>
</dbReference>
<dbReference type="EC" id="3.2.1.-" evidence="7"/>
<sequence>MISRTFFLFATIAGLLFLPNPSPAQESLADQVDLFMGVHGNSNCVIGPQLPHGSINPSPQTPKGKHGGYVEDQPIRGFGQLHVSGTGWGRYGQVLLSPQTGFSAAEDGHDSPKSSETATPYYYSVVLDRYGIKAELAPTHHCAIYRFTYSKAGAANLLLDIAHNIPRDIAPEVKGEFLGGQIAHDPKTNSLSGWGEYAGGFGSGLPYRVYFAITIGSRVQKVQISNKDSSSLYAQIQFPANTTTVDVRVGISLKSVANARQYLAVETGSAALETVKAKAKALWEETLSAITITCGTPAEKRLFYTALYHSFVMPRDRTGDNPHWESQQPHLDDHYCVWDTWRTKYPLMVLLQESFVSNTINSFIDRFEHLGVCNPTFTSSLDWDQKQGGDDVDNIIADAIVKNVKGFDQEKAYRLLLWNARNARHPEYRQLGWMPETGKLMGCSYGMEYAYNDFCTAQVAALLQDSANAHSLLQRSGSWEQLFNSALNSRGFSGFVGPKKTDGTWINIDPAKFYGSWVEYFYEGNSWGYTLFTPHAFDRLIQLCGGEEKMIQRLSYGFDNKLIDLGNEPGFLAPFIFSHCHRPDLTSKYVNHIRSSSFSLQKGYPDNEDSGAMGSWYVFTSIGLFPNAGQDFYYLLPPAFCNSVVKMENGKKIRIETIRAQPEDDTVETILLNGKPLDKPVVYHRDLADGATITFKFKGN</sequence>
<dbReference type="Gene3D" id="2.70.98.10">
    <property type="match status" value="1"/>
</dbReference>
<dbReference type="GO" id="GO:0005829">
    <property type="term" value="C:cytosol"/>
    <property type="evidence" value="ECO:0007669"/>
    <property type="project" value="TreeGrafter"/>
</dbReference>
<dbReference type="InterPro" id="IPR041371">
    <property type="entry name" value="GH92_N"/>
</dbReference>
<dbReference type="GO" id="GO:0030246">
    <property type="term" value="F:carbohydrate binding"/>
    <property type="evidence" value="ECO:0007669"/>
    <property type="project" value="InterPro"/>
</dbReference>
<organism evidence="7 8">
    <name type="scientific">Candidatus Pseudobacter hemicellulosilyticus</name>
    <dbReference type="NCBI Taxonomy" id="3121375"/>
    <lineage>
        <taxon>Bacteria</taxon>
        <taxon>Pseudomonadati</taxon>
        <taxon>Bacteroidota</taxon>
        <taxon>Chitinophagia</taxon>
        <taxon>Chitinophagales</taxon>
        <taxon>Chitinophagaceae</taxon>
        <taxon>Pseudobacter</taxon>
    </lineage>
</organism>
<keyword evidence="3" id="KW-0106">Calcium</keyword>
<evidence type="ECO:0000256" key="2">
    <source>
        <dbReference type="ARBA" id="ARBA00011245"/>
    </source>
</evidence>
<dbReference type="Pfam" id="PF07971">
    <property type="entry name" value="Glyco_hydro_92"/>
    <property type="match status" value="1"/>
</dbReference>
<dbReference type="GO" id="GO:0016798">
    <property type="term" value="F:hydrolase activity, acting on glycosyl bonds"/>
    <property type="evidence" value="ECO:0007669"/>
    <property type="project" value="UniProtKB-KW"/>
</dbReference>
<dbReference type="PANTHER" id="PTHR12143">
    <property type="entry name" value="PEPTIDE N-GLYCANASE PNGASE -RELATED"/>
    <property type="match status" value="1"/>
</dbReference>
<gene>
    <name evidence="7" type="ORF">P0Y53_23760</name>
</gene>
<feature type="domain" description="Glycosyl hydrolase family 92 N-terminal" evidence="6">
    <location>
        <begin position="32"/>
        <end position="252"/>
    </location>
</feature>
<dbReference type="SUPFAM" id="SSF48208">
    <property type="entry name" value="Six-hairpin glycosidases"/>
    <property type="match status" value="1"/>
</dbReference>
<dbReference type="AlphaFoldDB" id="A0AAJ5WW77"/>